<reference evidence="5" key="1">
    <citation type="submission" date="2016-11" db="EMBL/GenBank/DDBJ databases">
        <authorList>
            <person name="Varghese N."/>
            <person name="Submissions S."/>
        </authorList>
    </citation>
    <scope>NUCLEOTIDE SEQUENCE [LARGE SCALE GENOMIC DNA]</scope>
    <source>
        <strain evidence="5">DSM 17957</strain>
    </source>
</reference>
<dbReference type="NCBIfam" id="TIGR00003">
    <property type="entry name" value="copper ion binding protein"/>
    <property type="match status" value="1"/>
</dbReference>
<name>A0A1M6GJE1_9FIRM</name>
<sequence>MKKLVSIEGMSCGHCVRHVEEALKELEGVVEVVVDLKGKNAVVESNHELSDEQIKGAIEEAGYEVVGIKGI</sequence>
<dbReference type="FunFam" id="3.30.70.100:FF:000001">
    <property type="entry name" value="ATPase copper transporting beta"/>
    <property type="match status" value="1"/>
</dbReference>
<dbReference type="InterPro" id="IPR000428">
    <property type="entry name" value="Cu-bd"/>
</dbReference>
<evidence type="ECO:0000313" key="4">
    <source>
        <dbReference type="EMBL" id="SHJ10031.1"/>
    </source>
</evidence>
<dbReference type="InterPro" id="IPR006121">
    <property type="entry name" value="HMA_dom"/>
</dbReference>
<evidence type="ECO:0000313" key="5">
    <source>
        <dbReference type="Proteomes" id="UP000184536"/>
    </source>
</evidence>
<dbReference type="AlphaFoldDB" id="A0A1M6GJE1"/>
<proteinExistence type="predicted"/>
<protein>
    <submittedName>
        <fullName evidence="4">Copper ion binding protein</fullName>
    </submittedName>
</protein>
<dbReference type="Gene3D" id="3.30.70.100">
    <property type="match status" value="1"/>
</dbReference>
<dbReference type="GO" id="GO:0006825">
    <property type="term" value="P:copper ion transport"/>
    <property type="evidence" value="ECO:0007669"/>
    <property type="project" value="InterPro"/>
</dbReference>
<dbReference type="Proteomes" id="UP000184536">
    <property type="component" value="Unassembled WGS sequence"/>
</dbReference>
<keyword evidence="1" id="KW-0479">Metal-binding</keyword>
<dbReference type="PROSITE" id="PS50846">
    <property type="entry name" value="HMA_2"/>
    <property type="match status" value="1"/>
</dbReference>
<dbReference type="PRINTS" id="PR00944">
    <property type="entry name" value="CUEXPORT"/>
</dbReference>
<dbReference type="STRING" id="1121919.SAMN02745975_01287"/>
<dbReference type="Pfam" id="PF00403">
    <property type="entry name" value="HMA"/>
    <property type="match status" value="1"/>
</dbReference>
<dbReference type="RefSeq" id="WP_110940521.1">
    <property type="nucleotide sequence ID" value="NZ_FQZV01000014.1"/>
</dbReference>
<keyword evidence="5" id="KW-1185">Reference proteome</keyword>
<evidence type="ECO:0000259" key="3">
    <source>
        <dbReference type="PROSITE" id="PS50846"/>
    </source>
</evidence>
<dbReference type="PROSITE" id="PS01047">
    <property type="entry name" value="HMA_1"/>
    <property type="match status" value="1"/>
</dbReference>
<dbReference type="InterPro" id="IPR017969">
    <property type="entry name" value="Heavy-metal-associated_CS"/>
</dbReference>
<dbReference type="InterPro" id="IPR006122">
    <property type="entry name" value="HMA_Cu_ion-bd"/>
</dbReference>
<organism evidence="4 5">
    <name type="scientific">Geosporobacter subterraneus DSM 17957</name>
    <dbReference type="NCBI Taxonomy" id="1121919"/>
    <lineage>
        <taxon>Bacteria</taxon>
        <taxon>Bacillati</taxon>
        <taxon>Bacillota</taxon>
        <taxon>Clostridia</taxon>
        <taxon>Peptostreptococcales</taxon>
        <taxon>Thermotaleaceae</taxon>
        <taxon>Geosporobacter</taxon>
    </lineage>
</organism>
<dbReference type="SUPFAM" id="SSF55008">
    <property type="entry name" value="HMA, heavy metal-associated domain"/>
    <property type="match status" value="1"/>
</dbReference>
<evidence type="ECO:0000256" key="1">
    <source>
        <dbReference type="ARBA" id="ARBA00022723"/>
    </source>
</evidence>
<keyword evidence="2" id="KW-0186">Copper</keyword>
<gene>
    <name evidence="4" type="ORF">SAMN02745975_01287</name>
</gene>
<dbReference type="CDD" id="cd00371">
    <property type="entry name" value="HMA"/>
    <property type="match status" value="1"/>
</dbReference>
<feature type="domain" description="HMA" evidence="3">
    <location>
        <begin position="1"/>
        <end position="66"/>
    </location>
</feature>
<dbReference type="EMBL" id="FQZV01000014">
    <property type="protein sequence ID" value="SHJ10031.1"/>
    <property type="molecule type" value="Genomic_DNA"/>
</dbReference>
<accession>A0A1M6GJE1</accession>
<dbReference type="InterPro" id="IPR036163">
    <property type="entry name" value="HMA_dom_sf"/>
</dbReference>
<dbReference type="GO" id="GO:0005507">
    <property type="term" value="F:copper ion binding"/>
    <property type="evidence" value="ECO:0007669"/>
    <property type="project" value="InterPro"/>
</dbReference>
<dbReference type="OrthoDB" id="9813965at2"/>
<evidence type="ECO:0000256" key="2">
    <source>
        <dbReference type="ARBA" id="ARBA00023008"/>
    </source>
</evidence>